<organism evidence="4 5">
    <name type="scientific">Aporhodopirellula aestuarii</name>
    <dbReference type="NCBI Taxonomy" id="2950107"/>
    <lineage>
        <taxon>Bacteria</taxon>
        <taxon>Pseudomonadati</taxon>
        <taxon>Planctomycetota</taxon>
        <taxon>Planctomycetia</taxon>
        <taxon>Pirellulales</taxon>
        <taxon>Pirellulaceae</taxon>
        <taxon>Aporhodopirellula</taxon>
    </lineage>
</organism>
<gene>
    <name evidence="4" type="ORF">NB063_30630</name>
</gene>
<accession>A0ABT0UDK8</accession>
<dbReference type="SMART" id="SM00563">
    <property type="entry name" value="PlsC"/>
    <property type="match status" value="1"/>
</dbReference>
<name>A0ABT0UDK8_9BACT</name>
<evidence type="ECO:0000313" key="4">
    <source>
        <dbReference type="EMBL" id="MCM2375000.1"/>
    </source>
</evidence>
<keyword evidence="1" id="KW-0175">Coiled coil</keyword>
<dbReference type="PANTHER" id="PTHR43767">
    <property type="entry name" value="LONG-CHAIN-FATTY-ACID--COA LIGASE"/>
    <property type="match status" value="1"/>
</dbReference>
<keyword evidence="2" id="KW-0472">Membrane</keyword>
<proteinExistence type="predicted"/>
<reference evidence="4 5" key="1">
    <citation type="journal article" date="2022" name="Syst. Appl. Microbiol.">
        <title>Rhodopirellula aestuarii sp. nov., a novel member of the genus Rhodopirellula isolated from brackish sediments collected in the Tagus River estuary, Portugal.</title>
        <authorList>
            <person name="Vitorino I.R."/>
            <person name="Klimek D."/>
            <person name="Calusinska M."/>
            <person name="Lobo-da-Cunha A."/>
            <person name="Vasconcelos V."/>
            <person name="Lage O.M."/>
        </authorList>
    </citation>
    <scope>NUCLEOTIDE SEQUENCE [LARGE SCALE GENOMIC DNA]</scope>
    <source>
        <strain evidence="4 5">ICT_H3.1</strain>
    </source>
</reference>
<dbReference type="Pfam" id="PF01553">
    <property type="entry name" value="Acyltransferase"/>
    <property type="match status" value="1"/>
</dbReference>
<evidence type="ECO:0000256" key="2">
    <source>
        <dbReference type="SAM" id="Phobius"/>
    </source>
</evidence>
<dbReference type="Proteomes" id="UP001202961">
    <property type="component" value="Unassembled WGS sequence"/>
</dbReference>
<dbReference type="Gene3D" id="3.30.300.30">
    <property type="match status" value="1"/>
</dbReference>
<dbReference type="InterPro" id="IPR042099">
    <property type="entry name" value="ANL_N_sf"/>
</dbReference>
<protein>
    <submittedName>
        <fullName evidence="4">AMP-binding protein</fullName>
    </submittedName>
</protein>
<keyword evidence="2" id="KW-0812">Transmembrane</keyword>
<evidence type="ECO:0000259" key="3">
    <source>
        <dbReference type="SMART" id="SM00563"/>
    </source>
</evidence>
<feature type="domain" description="Phospholipid/glycerol acyltransferase" evidence="3">
    <location>
        <begin position="58"/>
        <end position="171"/>
    </location>
</feature>
<dbReference type="Gene3D" id="3.40.50.12780">
    <property type="entry name" value="N-terminal domain of ligase-like"/>
    <property type="match status" value="1"/>
</dbReference>
<dbReference type="PANTHER" id="PTHR43767:SF10">
    <property type="entry name" value="SURFACTIN SYNTHASE SUBUNIT 1"/>
    <property type="match status" value="1"/>
</dbReference>
<comment type="caution">
    <text evidence="4">The sequence shown here is derived from an EMBL/GenBank/DDBJ whole genome shotgun (WGS) entry which is preliminary data.</text>
</comment>
<dbReference type="PROSITE" id="PS00455">
    <property type="entry name" value="AMP_BINDING"/>
    <property type="match status" value="1"/>
</dbReference>
<evidence type="ECO:0000313" key="5">
    <source>
        <dbReference type="Proteomes" id="UP001202961"/>
    </source>
</evidence>
<feature type="transmembrane region" description="Helical" evidence="2">
    <location>
        <begin position="6"/>
        <end position="25"/>
    </location>
</feature>
<dbReference type="InterPro" id="IPR020845">
    <property type="entry name" value="AMP-binding_CS"/>
</dbReference>
<feature type="coiled-coil region" evidence="1">
    <location>
        <begin position="342"/>
        <end position="376"/>
    </location>
</feature>
<keyword evidence="5" id="KW-1185">Reference proteome</keyword>
<sequence>MNPILSAVLIIAILIAIFGFFAWRYPRLLVRAIFRPILATFYRGRAVGLENLPAEGGVMLVSNHVSWIDGILILWLLPRNVRFVVDGGNFGSRLGDYLGRAFDTIYMMGGPKAIGRALRSAREALNNGDVVGIFAEGTITRTGQLQAFKPGMTKILQKTTAQVVPVYLEGLWGSIFSFSGGRFFKKWPKQFRRTVTLYVGKPLPPETPISTIRTRVQELGSQAQIDNRQQFPILARRVLKGWRRRGKRLQAADTLGVEAGGRTLLIRTLALRRCLRREVFTKDEQFVGVLLPPSVGAVAVNVALAADRRVSANLNYTATSDVMNHCIHSIGVKHVLTSDRFMEKLNLDLDAEVVSLDELKKKVSTLDKVIAALQATVVPAWLLDRILGLHRVKSDDLLTVIFTSGSTGMPKGVLLSNANVSHNVDAVGRAIRLDQEDVVIGVLPFFHSFGYAVTLWAAQTLGPAGVYHFNPLDSKQIGKLAEKYKATVLLGTPTFLRGYLRRVTEEQFKTLDVVVVGAEKMPMDLFDAFEKKFGVRPVEGYGTTEMSPLVSVNIPISRSLAKYQPDRVEGSVGRPFPGIATKILSPDDGTEMSTGEDGLLMVTGPNLMRGYAGQEELTKKAVVNGWYSTGDIAHIDADGFLHITGRLSRFSKIGGEMVPHLKIEEEICKVLCEGDEDDQLHACVTAVPDEKKGERIIVLHTPTTRTVDEMREGLRAAGLPNLFIPGHDSFVQVDAIPILGTGKLDLKGAKDMALQVTAKPQPSDSHTD</sequence>
<dbReference type="InterPro" id="IPR050237">
    <property type="entry name" value="ATP-dep_AMP-bd_enzyme"/>
</dbReference>
<dbReference type="Pfam" id="PF00501">
    <property type="entry name" value="AMP-binding"/>
    <property type="match status" value="1"/>
</dbReference>
<dbReference type="EMBL" id="JAMQBK010000118">
    <property type="protein sequence ID" value="MCM2375000.1"/>
    <property type="molecule type" value="Genomic_DNA"/>
</dbReference>
<dbReference type="SUPFAM" id="SSF69593">
    <property type="entry name" value="Glycerol-3-phosphate (1)-acyltransferase"/>
    <property type="match status" value="1"/>
</dbReference>
<dbReference type="SUPFAM" id="SSF56801">
    <property type="entry name" value="Acetyl-CoA synthetase-like"/>
    <property type="match status" value="1"/>
</dbReference>
<dbReference type="CDD" id="cd07989">
    <property type="entry name" value="LPLAT_AGPAT-like"/>
    <property type="match status" value="1"/>
</dbReference>
<dbReference type="InterPro" id="IPR045851">
    <property type="entry name" value="AMP-bd_C_sf"/>
</dbReference>
<dbReference type="InterPro" id="IPR002123">
    <property type="entry name" value="Plipid/glycerol_acylTrfase"/>
</dbReference>
<dbReference type="InterPro" id="IPR000873">
    <property type="entry name" value="AMP-dep_synth/lig_dom"/>
</dbReference>
<evidence type="ECO:0000256" key="1">
    <source>
        <dbReference type="SAM" id="Coils"/>
    </source>
</evidence>
<keyword evidence="2" id="KW-1133">Transmembrane helix</keyword>